<dbReference type="AlphaFoldDB" id="A0AAV2I3M3"/>
<comment type="similarity">
    <text evidence="2">Belongs to the macin family.</text>
</comment>
<dbReference type="InterPro" id="IPR038456">
    <property type="entry name" value="Macin_sf"/>
</dbReference>
<comment type="caution">
    <text evidence="6">The sequence shown here is derived from an EMBL/GenBank/DDBJ whole genome shotgun (WGS) entry which is preliminary data.</text>
</comment>
<sequence>MASSIQWSMALVLLAMLTFSVRETEANVVKRCYVAWSRCSGWSSWLTGVVWKSCEKRCKEDLKKKGGRCVKVKSDCPLSKEAYQCRCY</sequence>
<keyword evidence="7" id="KW-1185">Reference proteome</keyword>
<evidence type="ECO:0000256" key="5">
    <source>
        <dbReference type="SAM" id="SignalP"/>
    </source>
</evidence>
<evidence type="ECO:0000256" key="3">
    <source>
        <dbReference type="ARBA" id="ARBA00022525"/>
    </source>
</evidence>
<evidence type="ECO:0000313" key="6">
    <source>
        <dbReference type="EMBL" id="CAL1541195.1"/>
    </source>
</evidence>
<dbReference type="InterPro" id="IPR029230">
    <property type="entry name" value="Macin"/>
</dbReference>
<proteinExistence type="inferred from homology"/>
<keyword evidence="4" id="KW-1015">Disulfide bond</keyword>
<dbReference type="GO" id="GO:0005576">
    <property type="term" value="C:extracellular region"/>
    <property type="evidence" value="ECO:0007669"/>
    <property type="project" value="UniProtKB-SubCell"/>
</dbReference>
<dbReference type="GO" id="GO:0006952">
    <property type="term" value="P:defense response"/>
    <property type="evidence" value="ECO:0007669"/>
    <property type="project" value="InterPro"/>
</dbReference>
<gene>
    <name evidence="6" type="ORF">GSLYS_00014837001</name>
</gene>
<protein>
    <submittedName>
        <fullName evidence="6">Uncharacterized protein</fullName>
    </submittedName>
</protein>
<name>A0AAV2I3M3_LYMST</name>
<dbReference type="Pfam" id="PF14865">
    <property type="entry name" value="Macin"/>
    <property type="match status" value="1"/>
</dbReference>
<keyword evidence="3" id="KW-0964">Secreted</keyword>
<evidence type="ECO:0000313" key="7">
    <source>
        <dbReference type="Proteomes" id="UP001497497"/>
    </source>
</evidence>
<comment type="subcellular location">
    <subcellularLocation>
        <location evidence="1">Secreted</location>
    </subcellularLocation>
</comment>
<keyword evidence="5" id="KW-0732">Signal</keyword>
<feature type="chain" id="PRO_5043965600" evidence="5">
    <location>
        <begin position="27"/>
        <end position="88"/>
    </location>
</feature>
<evidence type="ECO:0000256" key="1">
    <source>
        <dbReference type="ARBA" id="ARBA00004613"/>
    </source>
</evidence>
<accession>A0AAV2I3M3</accession>
<dbReference type="EMBL" id="CAXITT010000419">
    <property type="protein sequence ID" value="CAL1541195.1"/>
    <property type="molecule type" value="Genomic_DNA"/>
</dbReference>
<evidence type="ECO:0000256" key="2">
    <source>
        <dbReference type="ARBA" id="ARBA00010366"/>
    </source>
</evidence>
<feature type="signal peptide" evidence="5">
    <location>
        <begin position="1"/>
        <end position="26"/>
    </location>
</feature>
<reference evidence="6 7" key="1">
    <citation type="submission" date="2024-04" db="EMBL/GenBank/DDBJ databases">
        <authorList>
            <consortium name="Genoscope - CEA"/>
            <person name="William W."/>
        </authorList>
    </citation>
    <scope>NUCLEOTIDE SEQUENCE [LARGE SCALE GENOMIC DNA]</scope>
</reference>
<dbReference type="Gene3D" id="3.30.30.100">
    <property type="match status" value="1"/>
</dbReference>
<evidence type="ECO:0000256" key="4">
    <source>
        <dbReference type="ARBA" id="ARBA00023157"/>
    </source>
</evidence>
<organism evidence="6 7">
    <name type="scientific">Lymnaea stagnalis</name>
    <name type="common">Great pond snail</name>
    <name type="synonym">Helix stagnalis</name>
    <dbReference type="NCBI Taxonomy" id="6523"/>
    <lineage>
        <taxon>Eukaryota</taxon>
        <taxon>Metazoa</taxon>
        <taxon>Spiralia</taxon>
        <taxon>Lophotrochozoa</taxon>
        <taxon>Mollusca</taxon>
        <taxon>Gastropoda</taxon>
        <taxon>Heterobranchia</taxon>
        <taxon>Euthyneura</taxon>
        <taxon>Panpulmonata</taxon>
        <taxon>Hygrophila</taxon>
        <taxon>Lymnaeoidea</taxon>
        <taxon>Lymnaeidae</taxon>
        <taxon>Lymnaea</taxon>
    </lineage>
</organism>
<dbReference type="Proteomes" id="UP001497497">
    <property type="component" value="Unassembled WGS sequence"/>
</dbReference>